<evidence type="ECO:0000256" key="2">
    <source>
        <dbReference type="ARBA" id="ARBA00007116"/>
    </source>
</evidence>
<evidence type="ECO:0000313" key="9">
    <source>
        <dbReference type="EMBL" id="KAL2458799.1"/>
    </source>
</evidence>
<evidence type="ECO:0000256" key="7">
    <source>
        <dbReference type="SAM" id="MobiDB-lite"/>
    </source>
</evidence>
<dbReference type="PANTHER" id="PTHR23410">
    <property type="entry name" value="RIBOSOMAL PROTEIN L5-RELATED"/>
    <property type="match status" value="1"/>
</dbReference>
<evidence type="ECO:0000256" key="4">
    <source>
        <dbReference type="ARBA" id="ARBA00022490"/>
    </source>
</evidence>
<accession>A0ABD1P6Q8</accession>
<dbReference type="SUPFAM" id="SSF54001">
    <property type="entry name" value="Cysteine proteinases"/>
    <property type="match status" value="1"/>
</dbReference>
<keyword evidence="5" id="KW-0689">Ribosomal protein</keyword>
<sequence>MEDQPEKYQTHFSEYIKRRINGDGLKELYKKVHAAIRADPTLTKSEKQPPKDHKRNRDKWQHLKISDSSQDFSYADLHMDVCFYFLRKMLRYGHGIKINATTTDFAFNSQVRGGDCGIYVNEYAEYFINEKLKEMPKTFNIAQVQKYLATQLYVYANKKQVENYDTDNDWVPKDNTLLNIIDLKLK</sequence>
<evidence type="ECO:0000256" key="5">
    <source>
        <dbReference type="ARBA" id="ARBA00022980"/>
    </source>
</evidence>
<keyword evidence="4" id="KW-0963">Cytoplasm</keyword>
<proteinExistence type="inferred from homology"/>
<dbReference type="GO" id="GO:0005737">
    <property type="term" value="C:cytoplasm"/>
    <property type="evidence" value="ECO:0007669"/>
    <property type="project" value="UniProtKB-SubCell"/>
</dbReference>
<dbReference type="Pfam" id="PF14204">
    <property type="entry name" value="Ribosomal_L18_c"/>
    <property type="match status" value="1"/>
</dbReference>
<dbReference type="GO" id="GO:1990904">
    <property type="term" value="C:ribonucleoprotein complex"/>
    <property type="evidence" value="ECO:0007669"/>
    <property type="project" value="UniProtKB-KW"/>
</dbReference>
<evidence type="ECO:0000259" key="8">
    <source>
        <dbReference type="Pfam" id="PF14204"/>
    </source>
</evidence>
<evidence type="ECO:0000256" key="1">
    <source>
        <dbReference type="ARBA" id="ARBA00004496"/>
    </source>
</evidence>
<comment type="caution">
    <text evidence="9">The sequence shown here is derived from an EMBL/GenBank/DDBJ whole genome shotgun (WGS) entry which is preliminary data.</text>
</comment>
<name>A0ABD1P6Q8_9LAMI</name>
<comment type="similarity">
    <text evidence="2">Belongs to the universal ribosomal protein uL18 family.</text>
</comment>
<dbReference type="InterPro" id="IPR005485">
    <property type="entry name" value="Rbsml_uL18_euk_arch"/>
</dbReference>
<evidence type="ECO:0000313" key="10">
    <source>
        <dbReference type="Proteomes" id="UP001604277"/>
    </source>
</evidence>
<evidence type="ECO:0000256" key="6">
    <source>
        <dbReference type="ARBA" id="ARBA00023274"/>
    </source>
</evidence>
<organism evidence="9 10">
    <name type="scientific">Forsythia ovata</name>
    <dbReference type="NCBI Taxonomy" id="205694"/>
    <lineage>
        <taxon>Eukaryota</taxon>
        <taxon>Viridiplantae</taxon>
        <taxon>Streptophyta</taxon>
        <taxon>Embryophyta</taxon>
        <taxon>Tracheophyta</taxon>
        <taxon>Spermatophyta</taxon>
        <taxon>Magnoliopsida</taxon>
        <taxon>eudicotyledons</taxon>
        <taxon>Gunneridae</taxon>
        <taxon>Pentapetalae</taxon>
        <taxon>asterids</taxon>
        <taxon>lamiids</taxon>
        <taxon>Lamiales</taxon>
        <taxon>Oleaceae</taxon>
        <taxon>Forsythieae</taxon>
        <taxon>Forsythia</taxon>
    </lineage>
</organism>
<keyword evidence="10" id="KW-1185">Reference proteome</keyword>
<comment type="subcellular location">
    <subcellularLocation>
        <location evidence="1">Cytoplasm</location>
    </subcellularLocation>
</comment>
<dbReference type="PANTHER" id="PTHR23410:SF35">
    <property type="entry name" value="LARGE RIBOSOMAL SUBUNIT PROTEIN UL18Y-RELATED"/>
    <property type="match status" value="1"/>
</dbReference>
<dbReference type="GO" id="GO:0005840">
    <property type="term" value="C:ribosome"/>
    <property type="evidence" value="ECO:0007669"/>
    <property type="project" value="UniProtKB-KW"/>
</dbReference>
<feature type="domain" description="Large ribosomal subunit protein uL18 C-terminal eukaryotes" evidence="8">
    <location>
        <begin position="25"/>
        <end position="58"/>
    </location>
</feature>
<dbReference type="Proteomes" id="UP001604277">
    <property type="component" value="Unassembled WGS sequence"/>
</dbReference>
<gene>
    <name evidence="9" type="ORF">Fot_55362</name>
</gene>
<comment type="subunit">
    <text evidence="3">Component of the large ribosomal subunit (LSU).</text>
</comment>
<protein>
    <submittedName>
        <fullName evidence="9">Ribosomal L18 C-terminal domain-containing protein</fullName>
    </submittedName>
</protein>
<feature type="region of interest" description="Disordered" evidence="7">
    <location>
        <begin position="39"/>
        <end position="59"/>
    </location>
</feature>
<dbReference type="InterPro" id="IPR038765">
    <property type="entry name" value="Papain-like_cys_pep_sf"/>
</dbReference>
<reference evidence="10" key="1">
    <citation type="submission" date="2024-07" db="EMBL/GenBank/DDBJ databases">
        <title>Two chromosome-level genome assemblies of Korean endemic species Abeliophyllum distichum and Forsythia ovata (Oleaceae).</title>
        <authorList>
            <person name="Jang H."/>
        </authorList>
    </citation>
    <scope>NUCLEOTIDE SEQUENCE [LARGE SCALE GENOMIC DNA]</scope>
</reference>
<dbReference type="AlphaFoldDB" id="A0ABD1P6Q8"/>
<dbReference type="InterPro" id="IPR025607">
    <property type="entry name" value="Ribosomal_uL18_C_euk"/>
</dbReference>
<dbReference type="Gene3D" id="3.30.420.100">
    <property type="match status" value="1"/>
</dbReference>
<keyword evidence="6" id="KW-0687">Ribonucleoprotein</keyword>
<evidence type="ECO:0000256" key="3">
    <source>
        <dbReference type="ARBA" id="ARBA00011113"/>
    </source>
</evidence>
<dbReference type="EMBL" id="JBFOLJ010000026">
    <property type="protein sequence ID" value="KAL2458799.1"/>
    <property type="molecule type" value="Genomic_DNA"/>
</dbReference>